<dbReference type="OrthoDB" id="8457065at2"/>
<feature type="region of interest" description="Disordered" evidence="1">
    <location>
        <begin position="88"/>
        <end position="108"/>
    </location>
</feature>
<sequence length="108" mass="11656">MKTILLSAALAIASLAGAAASADQVWVGGSALNARSGPGTHYARVTTFPACTELNAVAYSNGWAKVSWHNAYYWVSAKYLRGQACAPQSTYPRNTYRQPSYRPNGYSY</sequence>
<name>A3K258_SAGS3</name>
<dbReference type="SMART" id="SM00287">
    <property type="entry name" value="SH3b"/>
    <property type="match status" value="1"/>
</dbReference>
<evidence type="ECO:0000313" key="4">
    <source>
        <dbReference type="EMBL" id="EBA09004.1"/>
    </source>
</evidence>
<dbReference type="Gene3D" id="2.30.30.40">
    <property type="entry name" value="SH3 Domains"/>
    <property type="match status" value="1"/>
</dbReference>
<feature type="domain" description="SH3b" evidence="3">
    <location>
        <begin position="22"/>
        <end position="84"/>
    </location>
</feature>
<protein>
    <recommendedName>
        <fullName evidence="3">SH3b domain-containing protein</fullName>
    </recommendedName>
</protein>
<comment type="caution">
    <text evidence="4">The sequence shown here is derived from an EMBL/GenBank/DDBJ whole genome shotgun (WGS) entry which is preliminary data.</text>
</comment>
<dbReference type="RefSeq" id="WP_005858005.1">
    <property type="nucleotide sequence ID" value="NZ_AAYA01000004.1"/>
</dbReference>
<evidence type="ECO:0000256" key="1">
    <source>
        <dbReference type="SAM" id="MobiDB-lite"/>
    </source>
</evidence>
<dbReference type="InterPro" id="IPR003646">
    <property type="entry name" value="SH3-like_bac-type"/>
</dbReference>
<dbReference type="eggNOG" id="ENOG5033IHB">
    <property type="taxonomic scope" value="Bacteria"/>
</dbReference>
<dbReference type="Pfam" id="PF08239">
    <property type="entry name" value="SH3_3"/>
    <property type="match status" value="1"/>
</dbReference>
<accession>A3K258</accession>
<keyword evidence="2" id="KW-0732">Signal</keyword>
<proteinExistence type="predicted"/>
<feature type="chain" id="PRO_5002654806" description="SH3b domain-containing protein" evidence="2">
    <location>
        <begin position="19"/>
        <end position="108"/>
    </location>
</feature>
<dbReference type="Proteomes" id="UP000005713">
    <property type="component" value="Unassembled WGS sequence"/>
</dbReference>
<feature type="signal peptide" evidence="2">
    <location>
        <begin position="1"/>
        <end position="18"/>
    </location>
</feature>
<dbReference type="EMBL" id="AAYA01000004">
    <property type="protein sequence ID" value="EBA09004.1"/>
    <property type="molecule type" value="Genomic_DNA"/>
</dbReference>
<dbReference type="AlphaFoldDB" id="A3K258"/>
<feature type="compositionally biased region" description="Polar residues" evidence="1">
    <location>
        <begin position="88"/>
        <end position="98"/>
    </location>
</feature>
<reference evidence="4 5" key="1">
    <citation type="submission" date="2006-06" db="EMBL/GenBank/DDBJ databases">
        <authorList>
            <person name="Moran M.A."/>
            <person name="Ferriera S."/>
            <person name="Johnson J."/>
            <person name="Kravitz S."/>
            <person name="Beeson K."/>
            <person name="Sutton G."/>
            <person name="Rogers Y.-H."/>
            <person name="Friedman R."/>
            <person name="Frazier M."/>
            <person name="Venter J.C."/>
        </authorList>
    </citation>
    <scope>NUCLEOTIDE SEQUENCE [LARGE SCALE GENOMIC DNA]</scope>
    <source>
        <strain evidence="4 5">E-37</strain>
    </source>
</reference>
<evidence type="ECO:0000259" key="3">
    <source>
        <dbReference type="PROSITE" id="PS51781"/>
    </source>
</evidence>
<evidence type="ECO:0000256" key="2">
    <source>
        <dbReference type="SAM" id="SignalP"/>
    </source>
</evidence>
<gene>
    <name evidence="4" type="ORF">SSE37_05140</name>
</gene>
<keyword evidence="5" id="KW-1185">Reference proteome</keyword>
<organism evidence="4 5">
    <name type="scientific">Sagittula stellata (strain ATCC 700073 / DSM 11524 / E-37)</name>
    <dbReference type="NCBI Taxonomy" id="388399"/>
    <lineage>
        <taxon>Bacteria</taxon>
        <taxon>Pseudomonadati</taxon>
        <taxon>Pseudomonadota</taxon>
        <taxon>Alphaproteobacteria</taxon>
        <taxon>Rhodobacterales</taxon>
        <taxon>Roseobacteraceae</taxon>
        <taxon>Sagittula</taxon>
    </lineage>
</organism>
<dbReference type="PROSITE" id="PS51781">
    <property type="entry name" value="SH3B"/>
    <property type="match status" value="1"/>
</dbReference>
<evidence type="ECO:0000313" key="5">
    <source>
        <dbReference type="Proteomes" id="UP000005713"/>
    </source>
</evidence>